<evidence type="ECO:0000313" key="2">
    <source>
        <dbReference type="Proteomes" id="UP001549320"/>
    </source>
</evidence>
<keyword evidence="2" id="KW-1185">Reference proteome</keyword>
<accession>A0ABV2QE40</accession>
<protein>
    <recommendedName>
        <fullName evidence="3">Saccharopine dehydrogenase NADP binding domain-containing protein</fullName>
    </recommendedName>
</protein>
<evidence type="ECO:0008006" key="3">
    <source>
        <dbReference type="Google" id="ProtNLM"/>
    </source>
</evidence>
<organism evidence="1 2">
    <name type="scientific">Ottowia thiooxydans</name>
    <dbReference type="NCBI Taxonomy" id="219182"/>
    <lineage>
        <taxon>Bacteria</taxon>
        <taxon>Pseudomonadati</taxon>
        <taxon>Pseudomonadota</taxon>
        <taxon>Betaproteobacteria</taxon>
        <taxon>Burkholderiales</taxon>
        <taxon>Comamonadaceae</taxon>
        <taxon>Ottowia</taxon>
    </lineage>
</organism>
<evidence type="ECO:0000313" key="1">
    <source>
        <dbReference type="EMBL" id="MET4579302.1"/>
    </source>
</evidence>
<dbReference type="EMBL" id="JBEPSH010000009">
    <property type="protein sequence ID" value="MET4579302.1"/>
    <property type="molecule type" value="Genomic_DNA"/>
</dbReference>
<proteinExistence type="predicted"/>
<dbReference type="Proteomes" id="UP001549320">
    <property type="component" value="Unassembled WGS sequence"/>
</dbReference>
<sequence>MTVNNHSADITFFGTGEFAARALFDLAASASQAITVQIVGRSEARLAWLRTAANARAVLFGRPVRTITRVCPSFDEESITRVLKESRPKVVFQAASLQTASVLRGADNAWSQLVQQGGLSATAPFQALLSLRIARIAEHVLPGIHFLNACFPDVVNPMLVAAGVRVLSGVGNIGILSNAFAGSRNVREPGRVRVLAHYQQLGVWRKVPQERAGTAPRVWLDGQEVDDVFGAFADVQLSPEVAFDISGATGVPLMVALASGMAWRGHVPGPLGLPGGYPVRIDASGNMSLDLPEGVTAKDAEAWNKAFEERSGMTVGPDGHAQYHGLLREKLQAHDADIAKGFHCADVEIAAQRLSALRDRLQAAPALA</sequence>
<comment type="caution">
    <text evidence="1">The sequence shown here is derived from an EMBL/GenBank/DDBJ whole genome shotgun (WGS) entry which is preliminary data.</text>
</comment>
<reference evidence="1 2" key="1">
    <citation type="submission" date="2024-06" db="EMBL/GenBank/DDBJ databases">
        <title>Sorghum-associated microbial communities from plants grown in Nebraska, USA.</title>
        <authorList>
            <person name="Schachtman D."/>
        </authorList>
    </citation>
    <scope>NUCLEOTIDE SEQUENCE [LARGE SCALE GENOMIC DNA]</scope>
    <source>
        <strain evidence="1 2">2709</strain>
    </source>
</reference>
<gene>
    <name evidence="1" type="ORF">ABIE13_004430</name>
</gene>
<name>A0ABV2QE40_9BURK</name>